<dbReference type="EMBL" id="GG666561">
    <property type="protein sequence ID" value="EEN55185.1"/>
    <property type="molecule type" value="Genomic_DNA"/>
</dbReference>
<dbReference type="AlphaFoldDB" id="C3YWE1"/>
<sequence>MSGTRFLSGAVAVLMLATAATAGFHPVSSGLEFPRAVALDRTLVDIPHRLLCHELCLKDASCASFQYNQTSRECSISISPDSLEDKPGDEVDDSLHDLDVGSVLPMAAYSRKVELTALSIHISVHLSGMCILLMMPLAMTISNGVLARHTS</sequence>
<feature type="domain" description="Apple" evidence="3">
    <location>
        <begin position="43"/>
        <end position="77"/>
    </location>
</feature>
<gene>
    <name evidence="4" type="ORF">BRAFLDRAFT_64472</name>
</gene>
<evidence type="ECO:0000313" key="4">
    <source>
        <dbReference type="EMBL" id="EEN55185.1"/>
    </source>
</evidence>
<feature type="signal peptide" evidence="2">
    <location>
        <begin position="1"/>
        <end position="22"/>
    </location>
</feature>
<dbReference type="Pfam" id="PF00024">
    <property type="entry name" value="PAN_1"/>
    <property type="match status" value="1"/>
</dbReference>
<evidence type="ECO:0000256" key="1">
    <source>
        <dbReference type="SAM" id="Phobius"/>
    </source>
</evidence>
<keyword evidence="1" id="KW-1133">Transmembrane helix</keyword>
<dbReference type="InterPro" id="IPR003609">
    <property type="entry name" value="Pan_app"/>
</dbReference>
<evidence type="ECO:0000256" key="2">
    <source>
        <dbReference type="SAM" id="SignalP"/>
    </source>
</evidence>
<dbReference type="SUPFAM" id="SSF57414">
    <property type="entry name" value="Hairpin loop containing domain-like"/>
    <property type="match status" value="1"/>
</dbReference>
<evidence type="ECO:0000259" key="3">
    <source>
        <dbReference type="Pfam" id="PF00024"/>
    </source>
</evidence>
<feature type="chain" id="PRO_5002934093" description="Apple domain-containing protein" evidence="2">
    <location>
        <begin position="23"/>
        <end position="151"/>
    </location>
</feature>
<feature type="transmembrane region" description="Helical" evidence="1">
    <location>
        <begin position="122"/>
        <end position="146"/>
    </location>
</feature>
<accession>C3YWE1</accession>
<protein>
    <recommendedName>
        <fullName evidence="3">Apple domain-containing protein</fullName>
    </recommendedName>
</protein>
<proteinExistence type="predicted"/>
<name>C3YWE1_BRAFL</name>
<keyword evidence="1" id="KW-0812">Transmembrane</keyword>
<keyword evidence="2" id="KW-0732">Signal</keyword>
<reference evidence="4" key="1">
    <citation type="journal article" date="2008" name="Nature">
        <title>The amphioxus genome and the evolution of the chordate karyotype.</title>
        <authorList>
            <consortium name="US DOE Joint Genome Institute (JGI-PGF)"/>
            <person name="Putnam N.H."/>
            <person name="Butts T."/>
            <person name="Ferrier D.E.K."/>
            <person name="Furlong R.F."/>
            <person name="Hellsten U."/>
            <person name="Kawashima T."/>
            <person name="Robinson-Rechavi M."/>
            <person name="Shoguchi E."/>
            <person name="Terry A."/>
            <person name="Yu J.-K."/>
            <person name="Benito-Gutierrez E.L."/>
            <person name="Dubchak I."/>
            <person name="Garcia-Fernandez J."/>
            <person name="Gibson-Brown J.J."/>
            <person name="Grigoriev I.V."/>
            <person name="Horton A.C."/>
            <person name="de Jong P.J."/>
            <person name="Jurka J."/>
            <person name="Kapitonov V.V."/>
            <person name="Kohara Y."/>
            <person name="Kuroki Y."/>
            <person name="Lindquist E."/>
            <person name="Lucas S."/>
            <person name="Osoegawa K."/>
            <person name="Pennacchio L.A."/>
            <person name="Salamov A.A."/>
            <person name="Satou Y."/>
            <person name="Sauka-Spengler T."/>
            <person name="Schmutz J."/>
            <person name="Shin-I T."/>
            <person name="Toyoda A."/>
            <person name="Bronner-Fraser M."/>
            <person name="Fujiyama A."/>
            <person name="Holland L.Z."/>
            <person name="Holland P.W.H."/>
            <person name="Satoh N."/>
            <person name="Rokhsar D.S."/>
        </authorList>
    </citation>
    <scope>NUCLEOTIDE SEQUENCE [LARGE SCALE GENOMIC DNA]</scope>
    <source>
        <strain evidence="4">S238N-H82</strain>
        <tissue evidence="4">Testes</tissue>
    </source>
</reference>
<dbReference type="InParanoid" id="C3YWE1"/>
<organism>
    <name type="scientific">Branchiostoma floridae</name>
    <name type="common">Florida lancelet</name>
    <name type="synonym">Amphioxus</name>
    <dbReference type="NCBI Taxonomy" id="7739"/>
    <lineage>
        <taxon>Eukaryota</taxon>
        <taxon>Metazoa</taxon>
        <taxon>Chordata</taxon>
        <taxon>Cephalochordata</taxon>
        <taxon>Leptocardii</taxon>
        <taxon>Amphioxiformes</taxon>
        <taxon>Branchiostomatidae</taxon>
        <taxon>Branchiostoma</taxon>
    </lineage>
</organism>
<keyword evidence="1" id="KW-0472">Membrane</keyword>